<comment type="caution">
    <text evidence="9">The sequence shown here is derived from an EMBL/GenBank/DDBJ whole genome shotgun (WGS) entry which is preliminary data.</text>
</comment>
<accession>A0A439CYT5</accession>
<gene>
    <name evidence="9" type="ORF">EKO27_g7739</name>
</gene>
<dbReference type="GO" id="GO:0005759">
    <property type="term" value="C:mitochondrial matrix"/>
    <property type="evidence" value="ECO:0007669"/>
    <property type="project" value="TreeGrafter"/>
</dbReference>
<evidence type="ECO:0000256" key="3">
    <source>
        <dbReference type="ARBA" id="ARBA00022679"/>
    </source>
</evidence>
<reference evidence="9 10" key="1">
    <citation type="submission" date="2018-12" db="EMBL/GenBank/DDBJ databases">
        <title>Draft genome sequence of Xylaria grammica IHI A82.</title>
        <authorList>
            <person name="Buettner E."/>
            <person name="Kellner H."/>
        </authorList>
    </citation>
    <scope>NUCLEOTIDE SEQUENCE [LARGE SCALE GENOMIC DNA]</scope>
    <source>
        <strain evidence="9 10">IHI A82</strain>
    </source>
</reference>
<proteinExistence type="inferred from homology"/>
<dbReference type="GO" id="GO:0008168">
    <property type="term" value="F:methyltransferase activity"/>
    <property type="evidence" value="ECO:0007669"/>
    <property type="project" value="UniProtKB-KW"/>
</dbReference>
<dbReference type="GO" id="GO:0034246">
    <property type="term" value="F:mitochondrial transcription factor activity"/>
    <property type="evidence" value="ECO:0007669"/>
    <property type="project" value="TreeGrafter"/>
</dbReference>
<keyword evidence="10" id="KW-1185">Reference proteome</keyword>
<dbReference type="InterPro" id="IPR001737">
    <property type="entry name" value="KsgA/Erm"/>
</dbReference>
<dbReference type="Proteomes" id="UP000286045">
    <property type="component" value="Unassembled WGS sequence"/>
</dbReference>
<keyword evidence="5" id="KW-0694">RNA-binding</keyword>
<dbReference type="Pfam" id="PF00398">
    <property type="entry name" value="RrnaAD"/>
    <property type="match status" value="1"/>
</dbReference>
<dbReference type="GO" id="GO:0006391">
    <property type="term" value="P:transcription initiation at mitochondrial promoter"/>
    <property type="evidence" value="ECO:0007669"/>
    <property type="project" value="TreeGrafter"/>
</dbReference>
<evidence type="ECO:0000256" key="6">
    <source>
        <dbReference type="ARBA" id="ARBA00024915"/>
    </source>
</evidence>
<keyword evidence="3 7" id="KW-0808">Transferase</keyword>
<dbReference type="EC" id="2.1.1.-" evidence="7"/>
<dbReference type="EMBL" id="RYZI01000263">
    <property type="protein sequence ID" value="RWA07373.1"/>
    <property type="molecule type" value="Genomic_DNA"/>
</dbReference>
<keyword evidence="7" id="KW-0698">rRNA processing</keyword>
<sequence length="623" mass="70959">MFTVRNSHGRALYSPLLLTTRRTLFSSPCSPITATSAASASPKTLDNDVLEAHGPVAERLAATGVWYARKRRSSPSNPSTATPRKRRSSKASTPTGDKSRVNIVNDKLCDDILSYIGPSLERHRGCDILDIYPGAGEWSTKLHQFLEPRSHVLLEPDAELYRPFLQPLLDQPGTTLVPKSGIIWHELNSVLTPEYLPHQSIPEDRNVRNDTLLVTANLAFHPKKRFLNFDSIASLILHQFVDAIRVGKLFQRYGLVRMLLWTRTDDKLSFLPRNVQRQRRQALENDLVCEWVREVCGDETASTGWYVRDDAVNNASLAATIQRMKTNGLQMPPGREPRGFQEMLAAVEAKQELPVPGIDLPTYKRPYYNVLAGLQSADAEPGGLDRESPEYKTMKNYEWRVTSDNKKAERQVYFANKLDHIINLRQSGEATAEEIAAAEIEWQTEIREVTNSFVDEFITYKDNLYAFRRTPPLLQWDRREYEPMAVRAQEFFPNIHCSLLDIQPRAPHPLLSQTGPKSNRAADIFEVMMGSLVHHTSQPLGPGLDALWPGASDYILPRWTSMLDLSRGGFLPGLRLAEPVPRSLDARQWEELLELWMEWPFRPEFQELVGRTHDDPIEKYEEV</sequence>
<dbReference type="PANTHER" id="PTHR11727">
    <property type="entry name" value="DIMETHYLADENOSINE TRANSFERASE"/>
    <property type="match status" value="1"/>
</dbReference>
<dbReference type="InterPro" id="IPR029063">
    <property type="entry name" value="SAM-dependent_MTases_sf"/>
</dbReference>
<name>A0A439CYT5_9PEZI</name>
<dbReference type="AlphaFoldDB" id="A0A439CYT5"/>
<evidence type="ECO:0000256" key="7">
    <source>
        <dbReference type="RuleBase" id="RU362106"/>
    </source>
</evidence>
<dbReference type="Gene3D" id="3.40.50.150">
    <property type="entry name" value="Vaccinia Virus protein VP39"/>
    <property type="match status" value="1"/>
</dbReference>
<dbReference type="GO" id="GO:0034245">
    <property type="term" value="C:mitochondrial DNA-directed RNA polymerase complex"/>
    <property type="evidence" value="ECO:0007669"/>
    <property type="project" value="TreeGrafter"/>
</dbReference>
<evidence type="ECO:0000313" key="10">
    <source>
        <dbReference type="Proteomes" id="UP000286045"/>
    </source>
</evidence>
<keyword evidence="2 7" id="KW-0489">Methyltransferase</keyword>
<evidence type="ECO:0000256" key="1">
    <source>
        <dbReference type="ARBA" id="ARBA00004173"/>
    </source>
</evidence>
<dbReference type="Gene3D" id="1.10.8.100">
    <property type="entry name" value="Ribosomal RNA adenine dimethylase-like, domain 2"/>
    <property type="match status" value="1"/>
</dbReference>
<evidence type="ECO:0000256" key="2">
    <source>
        <dbReference type="ARBA" id="ARBA00022603"/>
    </source>
</evidence>
<comment type="function">
    <text evidence="6">Mitochondrial transcription factor that confers selective promoter recognition on the core subunit of the yeast mitochondrial RNA polymerase. Interacts with DNA in a non-specific manner.</text>
</comment>
<comment type="subcellular location">
    <subcellularLocation>
        <location evidence="1">Mitochondrion</location>
    </subcellularLocation>
</comment>
<evidence type="ECO:0000256" key="8">
    <source>
        <dbReference type="SAM" id="MobiDB-lite"/>
    </source>
</evidence>
<organism evidence="9 10">
    <name type="scientific">Xylaria grammica</name>
    <dbReference type="NCBI Taxonomy" id="363999"/>
    <lineage>
        <taxon>Eukaryota</taxon>
        <taxon>Fungi</taxon>
        <taxon>Dikarya</taxon>
        <taxon>Ascomycota</taxon>
        <taxon>Pezizomycotina</taxon>
        <taxon>Sordariomycetes</taxon>
        <taxon>Xylariomycetidae</taxon>
        <taxon>Xylariales</taxon>
        <taxon>Xylariaceae</taxon>
        <taxon>Xylaria</taxon>
    </lineage>
</organism>
<dbReference type="PANTHER" id="PTHR11727:SF17">
    <property type="entry name" value="DIMETHYLADENOSINE TRANSFERASE 1, MITOCHONDRIAL"/>
    <property type="match status" value="1"/>
</dbReference>
<evidence type="ECO:0000313" key="9">
    <source>
        <dbReference type="EMBL" id="RWA07373.1"/>
    </source>
</evidence>
<protein>
    <recommendedName>
        <fullName evidence="7">rRNA adenine N(6)-methyltransferase</fullName>
        <ecNumber evidence="7">2.1.1.-</ecNumber>
    </recommendedName>
</protein>
<evidence type="ECO:0000256" key="4">
    <source>
        <dbReference type="ARBA" id="ARBA00022691"/>
    </source>
</evidence>
<dbReference type="GO" id="GO:0032259">
    <property type="term" value="P:methylation"/>
    <property type="evidence" value="ECO:0007669"/>
    <property type="project" value="UniProtKB-KW"/>
</dbReference>
<evidence type="ECO:0000256" key="5">
    <source>
        <dbReference type="ARBA" id="ARBA00022884"/>
    </source>
</evidence>
<dbReference type="GO" id="GO:0003723">
    <property type="term" value="F:RNA binding"/>
    <property type="evidence" value="ECO:0007669"/>
    <property type="project" value="UniProtKB-KW"/>
</dbReference>
<keyword evidence="4 7" id="KW-0949">S-adenosyl-L-methionine</keyword>
<dbReference type="InterPro" id="IPR023165">
    <property type="entry name" value="rRNA_Ade_diMease-like_C"/>
</dbReference>
<feature type="region of interest" description="Disordered" evidence="8">
    <location>
        <begin position="68"/>
        <end position="99"/>
    </location>
</feature>
<dbReference type="SUPFAM" id="SSF53335">
    <property type="entry name" value="S-adenosyl-L-methionine-dependent methyltransferases"/>
    <property type="match status" value="1"/>
</dbReference>
<comment type="similarity">
    <text evidence="7">Belongs to the class I-like SAM-binding methyltransferase superfamily. rRNA adenine N(6)-methyltransferase family.</text>
</comment>